<evidence type="ECO:0000313" key="3">
    <source>
        <dbReference type="Proteomes" id="UP001254257"/>
    </source>
</evidence>
<comment type="caution">
    <text evidence="2">The sequence shown here is derived from an EMBL/GenBank/DDBJ whole genome shotgun (WGS) entry which is preliminary data.</text>
</comment>
<dbReference type="RefSeq" id="WP_316019563.1">
    <property type="nucleotide sequence ID" value="NZ_JAWDID010000028.1"/>
</dbReference>
<keyword evidence="3" id="KW-1185">Reference proteome</keyword>
<evidence type="ECO:0000313" key="2">
    <source>
        <dbReference type="EMBL" id="MDU0341750.1"/>
    </source>
</evidence>
<proteinExistence type="predicted"/>
<dbReference type="Pfam" id="PF13788">
    <property type="entry name" value="DUF4180"/>
    <property type="match status" value="1"/>
</dbReference>
<reference evidence="2 3" key="1">
    <citation type="submission" date="2023-09" db="EMBL/GenBank/DDBJ databases">
        <title>Whole genome shotgun sequencing (WGS) of Bosea sp. ZW T0_25, isolated from stored onions (Allium cepa).</title>
        <authorList>
            <person name="Stoll D.A."/>
            <person name="Huch M."/>
        </authorList>
    </citation>
    <scope>NUCLEOTIDE SEQUENCE [LARGE SCALE GENOMIC DNA]</scope>
    <source>
        <strain evidence="2 3">ZW T0_25</strain>
    </source>
</reference>
<evidence type="ECO:0000259" key="1">
    <source>
        <dbReference type="Pfam" id="PF13788"/>
    </source>
</evidence>
<feature type="domain" description="DUF4180" evidence="1">
    <location>
        <begin position="9"/>
        <end position="118"/>
    </location>
</feature>
<dbReference type="InterPro" id="IPR025438">
    <property type="entry name" value="DUF4180"/>
</dbReference>
<dbReference type="Proteomes" id="UP001254257">
    <property type="component" value="Unassembled WGS sequence"/>
</dbReference>
<organism evidence="2 3">
    <name type="scientific">Bosea rubneri</name>
    <dbReference type="NCBI Taxonomy" id="3075434"/>
    <lineage>
        <taxon>Bacteria</taxon>
        <taxon>Pseudomonadati</taxon>
        <taxon>Pseudomonadota</taxon>
        <taxon>Alphaproteobacteria</taxon>
        <taxon>Hyphomicrobiales</taxon>
        <taxon>Boseaceae</taxon>
        <taxon>Bosea</taxon>
    </lineage>
</organism>
<dbReference type="EMBL" id="JAWDID010000028">
    <property type="protein sequence ID" value="MDU0341750.1"/>
    <property type="molecule type" value="Genomic_DNA"/>
</dbReference>
<protein>
    <submittedName>
        <fullName evidence="2">DUF4180 domain-containing protein</fullName>
    </submittedName>
</protein>
<gene>
    <name evidence="2" type="ORF">RKE40_17755</name>
</gene>
<name>A0ABU3SAC7_9HYPH</name>
<accession>A0ABU3SAC7</accession>
<sequence>MDMIRELHGTHVLICAEDGPLLASERDANDFLGAAWAAEATMVAIPVARLDPAFFQLATRLAGEVAQKFVNYRIRLAIVGDISPQCAQSKALRDFVHESNQGQALWFVRDIAALDARLAG</sequence>